<protein>
    <submittedName>
        <fullName evidence="2">NADH dehydrogenase subunit 6</fullName>
    </submittedName>
</protein>
<accession>A0A8E8GR69</accession>
<sequence length="160" mass="18923">MKMLMIKMMMINSLMIIWLKNPMSMGLMLLLQTLLMILFMNKILTSSWFVMITFLMMIGGLLIIISYMSSISSNEKFKFNLNLTMILILFIIYLDEMFENQINEVQDLIFMKSIEQISMIKLYNNKTFLMTILLVNYLLLTMIVISKIVKHYKGPLRSKF</sequence>
<evidence type="ECO:0000256" key="1">
    <source>
        <dbReference type="SAM" id="Phobius"/>
    </source>
</evidence>
<gene>
    <name evidence="2" type="primary">ND6</name>
</gene>
<keyword evidence="1" id="KW-0812">Transmembrane</keyword>
<organism evidence="2">
    <name type="scientific">Evacanthus danmainus</name>
    <dbReference type="NCBI Taxonomy" id="2840405"/>
    <lineage>
        <taxon>Eukaryota</taxon>
        <taxon>Metazoa</taxon>
        <taxon>Ecdysozoa</taxon>
        <taxon>Arthropoda</taxon>
        <taxon>Hexapoda</taxon>
        <taxon>Insecta</taxon>
        <taxon>Pterygota</taxon>
        <taxon>Neoptera</taxon>
        <taxon>Paraneoptera</taxon>
        <taxon>Hemiptera</taxon>
        <taxon>Auchenorrhyncha</taxon>
        <taxon>Membracoidea</taxon>
        <taxon>Cicadellidae</taxon>
        <taxon>Evacanthinae</taxon>
        <taxon>Evacanthini</taxon>
        <taxon>Evacanthus</taxon>
    </lineage>
</organism>
<keyword evidence="1" id="KW-0472">Membrane</keyword>
<feature type="transmembrane region" description="Helical" evidence="1">
    <location>
        <begin position="49"/>
        <end position="67"/>
    </location>
</feature>
<proteinExistence type="predicted"/>
<dbReference type="AlphaFoldDB" id="A0A8E8GR69"/>
<feature type="transmembrane region" description="Helical" evidence="1">
    <location>
        <begin position="79"/>
        <end position="94"/>
    </location>
</feature>
<reference evidence="2" key="1">
    <citation type="submission" date="2019-07" db="EMBL/GenBank/DDBJ databases">
        <title>Mitochondrial genome of Evacanthus danmainus.</title>
        <authorList>
            <person name="Du Y."/>
            <person name="Dai W."/>
        </authorList>
    </citation>
    <scope>NUCLEOTIDE SEQUENCE</scope>
</reference>
<keyword evidence="2" id="KW-0496">Mitochondrion</keyword>
<name>A0A8E8GR69_9HEMI</name>
<dbReference type="EMBL" id="MN227166">
    <property type="protein sequence ID" value="QWC53793.1"/>
    <property type="molecule type" value="Genomic_DNA"/>
</dbReference>
<keyword evidence="1" id="KW-1133">Transmembrane helix</keyword>
<evidence type="ECO:0000313" key="2">
    <source>
        <dbReference type="EMBL" id="QWC53793.1"/>
    </source>
</evidence>
<geneLocation type="mitochondrion" evidence="2"/>
<feature type="transmembrane region" description="Helical" evidence="1">
    <location>
        <begin position="128"/>
        <end position="149"/>
    </location>
</feature>